<name>E3ZSC7_LISSE</name>
<dbReference type="Proteomes" id="UP000004302">
    <property type="component" value="Chromosome"/>
</dbReference>
<dbReference type="InterPro" id="IPR021477">
    <property type="entry name" value="TVIIS_effector_SACOL2603_fam"/>
</dbReference>
<sequence>MTKLTKINVNEETLKDYATKLKDKGEAVEYLPMQGGNMSYSQANSINHFRTAMFDLVEVVDEFQSIVSTDAKRLKQLGASFTKKDNELKQKMGLKGK</sequence>
<proteinExistence type="predicted"/>
<dbReference type="NCBIfam" id="TIGR04197">
    <property type="entry name" value="T7SS_SACOL2603"/>
    <property type="match status" value="1"/>
</dbReference>
<protein>
    <recommendedName>
        <fullName evidence="2">DUF3130 family protein</fullName>
    </recommendedName>
</protein>
<accession>E3ZSC7</accession>
<gene>
    <name evidence="1" type="ORF">NT03LS_2413</name>
</gene>
<reference evidence="1" key="1">
    <citation type="journal article" date="2010" name="Microbiol. Resour. Announc.">
        <title>Comparative genomics of the bacterial genus Listeria: Genome evolution is characterized by limited gene acquisition and limited gene loss.</title>
        <authorList>
            <person name="den Bakker H.C."/>
            <person name="Cummings C.A."/>
            <person name="Ferreira V."/>
            <person name="Vatta P."/>
            <person name="Orsi R.H."/>
            <person name="Degoricija L."/>
            <person name="Barker M."/>
            <person name="Petrauskene O."/>
            <person name="Furtado M.R."/>
            <person name="Wiedmann M."/>
        </authorList>
    </citation>
    <scope>NUCLEOTIDE SEQUENCE [LARGE SCALE GENOMIC DNA]</scope>
    <source>
        <strain evidence="1">FSL N1-067</strain>
    </source>
</reference>
<comment type="caution">
    <text evidence="1">The sequence shown here is derived from an EMBL/GenBank/DDBJ whole genome shotgun (WGS) entry which is preliminary data.</text>
</comment>
<evidence type="ECO:0000313" key="1">
    <source>
        <dbReference type="EMBL" id="EFR99468.1"/>
    </source>
</evidence>
<dbReference type="EMBL" id="ADXJ01000814">
    <property type="protein sequence ID" value="EFR99468.1"/>
    <property type="molecule type" value="Genomic_DNA"/>
</dbReference>
<organism evidence="1">
    <name type="scientific">Listeria seeligeri FSL N1-067</name>
    <dbReference type="NCBI Taxonomy" id="702453"/>
    <lineage>
        <taxon>Bacteria</taxon>
        <taxon>Bacillati</taxon>
        <taxon>Bacillota</taxon>
        <taxon>Bacilli</taxon>
        <taxon>Bacillales</taxon>
        <taxon>Listeriaceae</taxon>
        <taxon>Listeria</taxon>
    </lineage>
</organism>
<evidence type="ECO:0008006" key="2">
    <source>
        <dbReference type="Google" id="ProtNLM"/>
    </source>
</evidence>
<dbReference type="Pfam" id="PF11328">
    <property type="entry name" value="DUF3130"/>
    <property type="match status" value="1"/>
</dbReference>
<dbReference type="PATRIC" id="fig|702453.3.peg.2014"/>
<dbReference type="AlphaFoldDB" id="E3ZSC7"/>
<dbReference type="HOGENOM" id="CLU_185205_0_0_9"/>
<dbReference type="RefSeq" id="WP_003748868.1">
    <property type="nucleotide sequence ID" value="NZ_CM001051.1"/>
</dbReference>